<evidence type="ECO:0008006" key="2">
    <source>
        <dbReference type="Google" id="ProtNLM"/>
    </source>
</evidence>
<reference evidence="1" key="1">
    <citation type="submission" date="2018-05" db="EMBL/GenBank/DDBJ databases">
        <authorList>
            <person name="Lanie J.A."/>
            <person name="Ng W.-L."/>
            <person name="Kazmierczak K.M."/>
            <person name="Andrzejewski T.M."/>
            <person name="Davidsen T.M."/>
            <person name="Wayne K.J."/>
            <person name="Tettelin H."/>
            <person name="Glass J.I."/>
            <person name="Rusch D."/>
            <person name="Podicherti R."/>
            <person name="Tsui H.-C.T."/>
            <person name="Winkler M.E."/>
        </authorList>
    </citation>
    <scope>NUCLEOTIDE SEQUENCE</scope>
</reference>
<protein>
    <recommendedName>
        <fullName evidence="2">WGR domain-containing protein</fullName>
    </recommendedName>
</protein>
<dbReference type="SUPFAM" id="SSF142921">
    <property type="entry name" value="WGR domain-like"/>
    <property type="match status" value="1"/>
</dbReference>
<dbReference type="InterPro" id="IPR036930">
    <property type="entry name" value="WGR_dom_sf"/>
</dbReference>
<proteinExistence type="predicted"/>
<evidence type="ECO:0000313" key="1">
    <source>
        <dbReference type="EMBL" id="SVD67936.1"/>
    </source>
</evidence>
<dbReference type="Gene3D" id="2.20.140.10">
    <property type="entry name" value="WGR domain"/>
    <property type="match status" value="1"/>
</dbReference>
<accession>A0A382X9S4</accession>
<gene>
    <name evidence="1" type="ORF">METZ01_LOCUS420790</name>
</gene>
<name>A0A382X9S4_9ZZZZ</name>
<dbReference type="AlphaFoldDB" id="A0A382X9S4"/>
<sequence>MDPIDLNNWVKKLSAMTFAQGTWAERAMIQISPPKLMEEQLNVVSDELCCPPEYQVKFQVSNPSFVSTCVYKGYQSLLAEGEKVCFYLPAENAIFVPFNHECLASKVAHLYSQEEISNKIYHLYLTHSSRQNSYYYQVISRYGGQGKSLHQASRSFYGRRDEAEREWNRLYRSKIVKGYKIGWSQVRNQLELKFPVT</sequence>
<dbReference type="EMBL" id="UINC01166145">
    <property type="protein sequence ID" value="SVD67936.1"/>
    <property type="molecule type" value="Genomic_DNA"/>
</dbReference>
<organism evidence="1">
    <name type="scientific">marine metagenome</name>
    <dbReference type="NCBI Taxonomy" id="408172"/>
    <lineage>
        <taxon>unclassified sequences</taxon>
        <taxon>metagenomes</taxon>
        <taxon>ecological metagenomes</taxon>
    </lineage>
</organism>